<organism evidence="4 5">
    <name type="scientific">Datura stramonium</name>
    <name type="common">Jimsonweed</name>
    <name type="synonym">Common thornapple</name>
    <dbReference type="NCBI Taxonomy" id="4076"/>
    <lineage>
        <taxon>Eukaryota</taxon>
        <taxon>Viridiplantae</taxon>
        <taxon>Streptophyta</taxon>
        <taxon>Embryophyta</taxon>
        <taxon>Tracheophyta</taxon>
        <taxon>Spermatophyta</taxon>
        <taxon>Magnoliopsida</taxon>
        <taxon>eudicotyledons</taxon>
        <taxon>Gunneridae</taxon>
        <taxon>Pentapetalae</taxon>
        <taxon>asterids</taxon>
        <taxon>lamiids</taxon>
        <taxon>Solanales</taxon>
        <taxon>Solanaceae</taxon>
        <taxon>Solanoideae</taxon>
        <taxon>Datureae</taxon>
        <taxon>Datura</taxon>
    </lineage>
</organism>
<proteinExistence type="inferred from homology"/>
<evidence type="ECO:0000313" key="5">
    <source>
        <dbReference type="Proteomes" id="UP000823775"/>
    </source>
</evidence>
<evidence type="ECO:0000259" key="3">
    <source>
        <dbReference type="Pfam" id="PF00120"/>
    </source>
</evidence>
<feature type="domain" description="GS catalytic" evidence="3">
    <location>
        <begin position="26"/>
        <end position="107"/>
    </location>
</feature>
<evidence type="ECO:0000256" key="2">
    <source>
        <dbReference type="RuleBase" id="RU000384"/>
    </source>
</evidence>
<dbReference type="Proteomes" id="UP000823775">
    <property type="component" value="Unassembled WGS sequence"/>
</dbReference>
<dbReference type="EMBL" id="JACEIK010003876">
    <property type="protein sequence ID" value="MCD9643404.1"/>
    <property type="molecule type" value="Genomic_DNA"/>
</dbReference>
<dbReference type="PANTHER" id="PTHR43785">
    <property type="entry name" value="GAMMA-GLUTAMYLPUTRESCINE SYNTHETASE"/>
    <property type="match status" value="1"/>
</dbReference>
<dbReference type="InterPro" id="IPR014746">
    <property type="entry name" value="Gln_synth/guanido_kin_cat_dom"/>
</dbReference>
<dbReference type="Gene3D" id="3.30.590.10">
    <property type="entry name" value="Glutamine synthetase/guanido kinase, catalytic domain"/>
    <property type="match status" value="1"/>
</dbReference>
<dbReference type="SUPFAM" id="SSF55931">
    <property type="entry name" value="Glutamine synthetase/guanido kinase"/>
    <property type="match status" value="1"/>
</dbReference>
<keyword evidence="5" id="KW-1185">Reference proteome</keyword>
<comment type="similarity">
    <text evidence="2">Belongs to the glutamine synthetase family.</text>
</comment>
<protein>
    <recommendedName>
        <fullName evidence="3">GS catalytic domain-containing protein</fullName>
    </recommendedName>
</protein>
<gene>
    <name evidence="4" type="ORF">HAX54_030853</name>
</gene>
<accession>A0ABS8VBE8</accession>
<dbReference type="InterPro" id="IPR008146">
    <property type="entry name" value="Gln_synth_cat_dom"/>
</dbReference>
<keyword evidence="1" id="KW-0436">Ligase</keyword>
<dbReference type="PANTHER" id="PTHR43785:SF8">
    <property type="entry name" value="TYPE-1 GLUTAMINE SYNTHETASE 1-LIKE ISOFORM X1"/>
    <property type="match status" value="1"/>
</dbReference>
<reference evidence="4 5" key="1">
    <citation type="journal article" date="2021" name="BMC Genomics">
        <title>Datura genome reveals duplications of psychoactive alkaloid biosynthetic genes and high mutation rate following tissue culture.</title>
        <authorList>
            <person name="Rajewski A."/>
            <person name="Carter-House D."/>
            <person name="Stajich J."/>
            <person name="Litt A."/>
        </authorList>
    </citation>
    <scope>NUCLEOTIDE SEQUENCE [LARGE SCALE GENOMIC DNA]</scope>
    <source>
        <strain evidence="4">AR-01</strain>
    </source>
</reference>
<evidence type="ECO:0000256" key="1">
    <source>
        <dbReference type="ARBA" id="ARBA00022598"/>
    </source>
</evidence>
<sequence length="110" mass="12832">MQIPMGKTTEMALADMCIEPDKPWEYCPREVFRRVCKILKDEFDLVVNAGFEIEFYILKSVIRNGKEEWLLIDKTSYCSTSAFDAASSILEDIFTYLQTMNITVEQVCRR</sequence>
<name>A0ABS8VBE8_DATST</name>
<comment type="caution">
    <text evidence="4">The sequence shown here is derived from an EMBL/GenBank/DDBJ whole genome shotgun (WGS) entry which is preliminary data.</text>
</comment>
<evidence type="ECO:0000313" key="4">
    <source>
        <dbReference type="EMBL" id="MCD9643404.1"/>
    </source>
</evidence>
<dbReference type="Pfam" id="PF00120">
    <property type="entry name" value="Gln-synt_C"/>
    <property type="match status" value="1"/>
</dbReference>